<protein>
    <submittedName>
        <fullName evidence="1">Uncharacterized protein</fullName>
    </submittedName>
</protein>
<dbReference type="InterPro" id="IPR050150">
    <property type="entry name" value="IgV_Light_Chain"/>
</dbReference>
<reference evidence="1" key="1">
    <citation type="submission" date="2020-03" db="EMBL/GenBank/DDBJ databases">
        <title>Melopsittacus undulatus (budgerigar) genome, bMelUnd1, maternal haplotype with Z.</title>
        <authorList>
            <person name="Gedman G."/>
            <person name="Mountcastle J."/>
            <person name="Haase B."/>
            <person name="Formenti G."/>
            <person name="Wright T."/>
            <person name="Apodaca J."/>
            <person name="Pelan S."/>
            <person name="Chow W."/>
            <person name="Rhie A."/>
            <person name="Howe K."/>
            <person name="Fedrigo O."/>
            <person name="Jarvis E.D."/>
        </authorList>
    </citation>
    <scope>NUCLEOTIDE SEQUENCE [LARGE SCALE GENOMIC DNA]</scope>
</reference>
<dbReference type="InterPro" id="IPR013106">
    <property type="entry name" value="Ig_V-set"/>
</dbReference>
<name>A0A8V5GJN5_MELUD</name>
<dbReference type="Ensembl" id="ENSMUNT00000032357.1">
    <property type="protein sequence ID" value="ENSMUNP00000025168.1"/>
    <property type="gene ID" value="ENSMUNG00000002897.2"/>
</dbReference>
<evidence type="ECO:0000313" key="1">
    <source>
        <dbReference type="Ensembl" id="ENSMUNP00000025168.1"/>
    </source>
</evidence>
<accession>A0A8V5GJN5</accession>
<dbReference type="InterPro" id="IPR036179">
    <property type="entry name" value="Ig-like_dom_sf"/>
</dbReference>
<dbReference type="SMART" id="SM00409">
    <property type="entry name" value="IG"/>
    <property type="match status" value="1"/>
</dbReference>
<dbReference type="Pfam" id="PF07686">
    <property type="entry name" value="V-set"/>
    <property type="match status" value="1"/>
</dbReference>
<proteinExistence type="predicted"/>
<keyword evidence="2" id="KW-1185">Reference proteome</keyword>
<dbReference type="SMART" id="SM00406">
    <property type="entry name" value="IGv"/>
    <property type="match status" value="1"/>
</dbReference>
<dbReference type="PROSITE" id="PS50835">
    <property type="entry name" value="IG_LIKE"/>
    <property type="match status" value="1"/>
</dbReference>
<reference evidence="1" key="2">
    <citation type="submission" date="2025-08" db="UniProtKB">
        <authorList>
            <consortium name="Ensembl"/>
        </authorList>
    </citation>
    <scope>IDENTIFICATION</scope>
</reference>
<dbReference type="PANTHER" id="PTHR23267">
    <property type="entry name" value="IMMUNOGLOBULIN LIGHT CHAIN"/>
    <property type="match status" value="1"/>
</dbReference>
<sequence length="157" mass="16429">MGAGAFASLQDPWALQQGRETSCLSPLLSHGSGSLVQSALTQPPSLSVEPGKNAQITCSGSSSSVGWYQQNVPGSAPIPVIYNNNNRPSGIPSRFSGSNSGSTGTLTITGVQPEDEAVYYCGGWDSSTDALVVMQRDVKLSCRGGSLFFFFTRELGC</sequence>
<dbReference type="Proteomes" id="UP000694405">
    <property type="component" value="Chromosome 12"/>
</dbReference>
<dbReference type="SUPFAM" id="SSF48726">
    <property type="entry name" value="Immunoglobulin"/>
    <property type="match status" value="1"/>
</dbReference>
<dbReference type="Gene3D" id="2.60.40.10">
    <property type="entry name" value="Immunoglobulins"/>
    <property type="match status" value="1"/>
</dbReference>
<dbReference type="AlphaFoldDB" id="A0A8V5GJN5"/>
<dbReference type="InterPro" id="IPR003599">
    <property type="entry name" value="Ig_sub"/>
</dbReference>
<reference evidence="1" key="3">
    <citation type="submission" date="2025-09" db="UniProtKB">
        <authorList>
            <consortium name="Ensembl"/>
        </authorList>
    </citation>
    <scope>IDENTIFICATION</scope>
</reference>
<organism evidence="1 2">
    <name type="scientific">Melopsittacus undulatus</name>
    <name type="common">Budgerigar</name>
    <name type="synonym">Psittacus undulatus</name>
    <dbReference type="NCBI Taxonomy" id="13146"/>
    <lineage>
        <taxon>Eukaryota</taxon>
        <taxon>Metazoa</taxon>
        <taxon>Chordata</taxon>
        <taxon>Craniata</taxon>
        <taxon>Vertebrata</taxon>
        <taxon>Euteleostomi</taxon>
        <taxon>Archelosauria</taxon>
        <taxon>Archosauria</taxon>
        <taxon>Dinosauria</taxon>
        <taxon>Saurischia</taxon>
        <taxon>Theropoda</taxon>
        <taxon>Coelurosauria</taxon>
        <taxon>Aves</taxon>
        <taxon>Neognathae</taxon>
        <taxon>Neoaves</taxon>
        <taxon>Telluraves</taxon>
        <taxon>Australaves</taxon>
        <taxon>Psittaciformes</taxon>
        <taxon>Psittaculidae</taxon>
        <taxon>Melopsittacus</taxon>
    </lineage>
</organism>
<dbReference type="InterPro" id="IPR007110">
    <property type="entry name" value="Ig-like_dom"/>
</dbReference>
<dbReference type="InterPro" id="IPR013783">
    <property type="entry name" value="Ig-like_fold"/>
</dbReference>
<evidence type="ECO:0000313" key="2">
    <source>
        <dbReference type="Proteomes" id="UP000694405"/>
    </source>
</evidence>